<sequence>MASFTSALSTVPFPFNVSLSLQIALSPRPPSSKVQISRKPLFPRKISSLHSSSHQEFLLPKPSADCFYFRFVLLLLLNKPTRT</sequence>
<accession>A0ABP0YEE4</accession>
<proteinExistence type="predicted"/>
<gene>
    <name evidence="1" type="ORF">CITCOLO1_LOCUS10306</name>
</gene>
<organism evidence="1 2">
    <name type="scientific">Citrullus colocynthis</name>
    <name type="common">colocynth</name>
    <dbReference type="NCBI Taxonomy" id="252529"/>
    <lineage>
        <taxon>Eukaryota</taxon>
        <taxon>Viridiplantae</taxon>
        <taxon>Streptophyta</taxon>
        <taxon>Embryophyta</taxon>
        <taxon>Tracheophyta</taxon>
        <taxon>Spermatophyta</taxon>
        <taxon>Magnoliopsida</taxon>
        <taxon>eudicotyledons</taxon>
        <taxon>Gunneridae</taxon>
        <taxon>Pentapetalae</taxon>
        <taxon>rosids</taxon>
        <taxon>fabids</taxon>
        <taxon>Cucurbitales</taxon>
        <taxon>Cucurbitaceae</taxon>
        <taxon>Benincaseae</taxon>
        <taxon>Citrullus</taxon>
    </lineage>
</organism>
<protein>
    <submittedName>
        <fullName evidence="1">Uncharacterized protein</fullName>
    </submittedName>
</protein>
<name>A0ABP0YEE4_9ROSI</name>
<dbReference type="Proteomes" id="UP001642487">
    <property type="component" value="Chromosome 3"/>
</dbReference>
<dbReference type="EMBL" id="OZ021737">
    <property type="protein sequence ID" value="CAK9318342.1"/>
    <property type="molecule type" value="Genomic_DNA"/>
</dbReference>
<evidence type="ECO:0000313" key="2">
    <source>
        <dbReference type="Proteomes" id="UP001642487"/>
    </source>
</evidence>
<reference evidence="1 2" key="1">
    <citation type="submission" date="2024-03" db="EMBL/GenBank/DDBJ databases">
        <authorList>
            <person name="Gkanogiannis A."/>
            <person name="Becerra Lopez-Lavalle L."/>
        </authorList>
    </citation>
    <scope>NUCLEOTIDE SEQUENCE [LARGE SCALE GENOMIC DNA]</scope>
</reference>
<keyword evidence="2" id="KW-1185">Reference proteome</keyword>
<evidence type="ECO:0000313" key="1">
    <source>
        <dbReference type="EMBL" id="CAK9318342.1"/>
    </source>
</evidence>